<feature type="signal peptide" evidence="1">
    <location>
        <begin position="1"/>
        <end position="22"/>
    </location>
</feature>
<dbReference type="Proteomes" id="UP000016587">
    <property type="component" value="Chromosome"/>
</dbReference>
<evidence type="ECO:0000313" key="3">
    <source>
        <dbReference type="Proteomes" id="UP000016587"/>
    </source>
</evidence>
<dbReference type="PANTHER" id="PTHR35936">
    <property type="entry name" value="MEMBRANE-BOUND LYTIC MUREIN TRANSGLYCOSYLASE F"/>
    <property type="match status" value="1"/>
</dbReference>
<evidence type="ECO:0000313" key="2">
    <source>
        <dbReference type="EMBL" id="AGW14932.1"/>
    </source>
</evidence>
<feature type="chain" id="PRO_5004599846" evidence="1">
    <location>
        <begin position="23"/>
        <end position="258"/>
    </location>
</feature>
<proteinExistence type="predicted"/>
<reference evidence="3" key="2">
    <citation type="submission" date="2013-07" db="EMBL/GenBank/DDBJ databases">
        <authorList>
            <person name="Morais-Silva F.O."/>
            <person name="Rezende A.M."/>
            <person name="Pimentel C."/>
            <person name="Resende D.M."/>
            <person name="Santos C.I."/>
            <person name="Clemente C."/>
            <person name="de Oliveira L.M."/>
            <person name="da Silva S.M."/>
            <person name="Costa D.A."/>
            <person name="Varela-Raposo A."/>
            <person name="Horacio E.C.A."/>
            <person name="Matos M."/>
            <person name="Flores O."/>
            <person name="Ruiz J.C."/>
            <person name="Rodrigues-Pousada C."/>
        </authorList>
    </citation>
    <scope>NUCLEOTIDE SEQUENCE [LARGE SCALE GENOMIC DNA]</scope>
    <source>
        <strain evidence="3">ATCC 19364 / DSM 1382 / NCIMB 9332 / VKM B-1759</strain>
    </source>
</reference>
<accession>T2GG30</accession>
<reference evidence="2 3" key="1">
    <citation type="journal article" date="2013" name="J. Bacteriol.">
        <title>Roles of HynAB and Ech, the only two hydrogenases found in the model sulfate reducer Desulfovibrio gigas.</title>
        <authorList>
            <person name="Morais-Silva F.O."/>
            <person name="Santos C.I."/>
            <person name="Rodrigues R."/>
            <person name="Pereira I.A."/>
            <person name="Rodrigues-Pousada C."/>
        </authorList>
    </citation>
    <scope>NUCLEOTIDE SEQUENCE [LARGE SCALE GENOMIC DNA]</scope>
    <source>
        <strain evidence="3">ATCC 19364 / DSM 1382 / NCIMB 9332 / VKM B-1759</strain>
    </source>
</reference>
<evidence type="ECO:0000256" key="1">
    <source>
        <dbReference type="SAM" id="SignalP"/>
    </source>
</evidence>
<dbReference type="AlphaFoldDB" id="T2GG30"/>
<organism evidence="2 3">
    <name type="scientific">Megalodesulfovibrio gigas (strain ATCC 19364 / DSM 1382 / NCIMB 9332 / VKM B-1759)</name>
    <name type="common">Desulfovibrio gigas</name>
    <dbReference type="NCBI Taxonomy" id="1121448"/>
    <lineage>
        <taxon>Bacteria</taxon>
        <taxon>Pseudomonadati</taxon>
        <taxon>Thermodesulfobacteriota</taxon>
        <taxon>Desulfovibrionia</taxon>
        <taxon>Desulfovibrionales</taxon>
        <taxon>Desulfovibrionaceae</taxon>
        <taxon>Megalodesulfovibrio</taxon>
    </lineage>
</organism>
<dbReference type="HOGENOM" id="CLU_064076_7_0_7"/>
<dbReference type="Gene3D" id="3.40.190.10">
    <property type="entry name" value="Periplasmic binding protein-like II"/>
    <property type="match status" value="2"/>
</dbReference>
<dbReference type="PANTHER" id="PTHR35936:SF25">
    <property type="entry name" value="ABC TRANSPORTER SUBSTRATE-BINDING PROTEIN"/>
    <property type="match status" value="1"/>
</dbReference>
<keyword evidence="1" id="KW-0732">Signal</keyword>
<dbReference type="EMBL" id="CP006585">
    <property type="protein sequence ID" value="AGW14932.1"/>
    <property type="molecule type" value="Genomic_DNA"/>
</dbReference>
<name>T2GG30_MEGG1</name>
<gene>
    <name evidence="2" type="ORF">DGI_3228</name>
</gene>
<dbReference type="KEGG" id="dgg:DGI_3228"/>
<protein>
    <submittedName>
        <fullName evidence="2">Putative family 3 extracellular solute-binding protein</fullName>
    </submittedName>
</protein>
<dbReference type="PATRIC" id="fig|1121448.10.peg.3184"/>
<keyword evidence="3" id="KW-1185">Reference proteome</keyword>
<dbReference type="RefSeq" id="WP_021762028.1">
    <property type="nucleotide sequence ID" value="NC_022444.1"/>
</dbReference>
<dbReference type="OrthoDB" id="5421182at2"/>
<dbReference type="eggNOG" id="COG0834">
    <property type="taxonomic scope" value="Bacteria"/>
</dbReference>
<sequence>MALLRCLLLLFMLLAVAGVASAQAQGVITLAADEWCPYNCVPGSAAPGYMVELARKAFEPLGVEVRYEVLNWARAVSDARSGAFTGVIGAIEADAEGFVFPGVAQGMDDSHFFIRKGYAWKFAGVDSLRTQRVGIIRDYSYGEALDAYFQELGEGDHVQIASGDNGAETNLKKLLAERIDVVIANPYVFEHLIKEVGVQAQVESVGPQGDPTPLYIAFSPAEPRAAEYAERLAAVTQAMRASGELAALLAKYGLHDWE</sequence>
<dbReference type="SUPFAM" id="SSF53850">
    <property type="entry name" value="Periplasmic binding protein-like II"/>
    <property type="match status" value="1"/>
</dbReference>
<dbReference type="STRING" id="1121448.DGI_3228"/>